<dbReference type="AlphaFoldDB" id="A0A382MD65"/>
<gene>
    <name evidence="1" type="ORF">METZ01_LOCUS299738</name>
</gene>
<feature type="non-terminal residue" evidence="1">
    <location>
        <position position="1"/>
    </location>
</feature>
<protein>
    <submittedName>
        <fullName evidence="1">Uncharacterized protein</fullName>
    </submittedName>
</protein>
<proteinExistence type="predicted"/>
<reference evidence="1" key="1">
    <citation type="submission" date="2018-05" db="EMBL/GenBank/DDBJ databases">
        <authorList>
            <person name="Lanie J.A."/>
            <person name="Ng W.-L."/>
            <person name="Kazmierczak K.M."/>
            <person name="Andrzejewski T.M."/>
            <person name="Davidsen T.M."/>
            <person name="Wayne K.J."/>
            <person name="Tettelin H."/>
            <person name="Glass J.I."/>
            <person name="Rusch D."/>
            <person name="Podicherti R."/>
            <person name="Tsui H.-C.T."/>
            <person name="Winkler M.E."/>
        </authorList>
    </citation>
    <scope>NUCLEOTIDE SEQUENCE</scope>
</reference>
<name>A0A382MD65_9ZZZZ</name>
<accession>A0A382MD65</accession>
<sequence>QIADYLFYLYFIIRGVNCQGEKQLCTQLQSLAFTT</sequence>
<dbReference type="EMBL" id="UINC01092902">
    <property type="protein sequence ID" value="SVC46884.1"/>
    <property type="molecule type" value="Genomic_DNA"/>
</dbReference>
<organism evidence="1">
    <name type="scientific">marine metagenome</name>
    <dbReference type="NCBI Taxonomy" id="408172"/>
    <lineage>
        <taxon>unclassified sequences</taxon>
        <taxon>metagenomes</taxon>
        <taxon>ecological metagenomes</taxon>
    </lineage>
</organism>
<evidence type="ECO:0000313" key="1">
    <source>
        <dbReference type="EMBL" id="SVC46884.1"/>
    </source>
</evidence>